<dbReference type="CDD" id="cd02440">
    <property type="entry name" value="AdoMet_MTases"/>
    <property type="match status" value="1"/>
</dbReference>
<dbReference type="RefSeq" id="WP_090019711.1">
    <property type="nucleotide sequence ID" value="NZ_FNCE01000005.1"/>
</dbReference>
<dbReference type="Pfam" id="PF08241">
    <property type="entry name" value="Methyltransf_11"/>
    <property type="match status" value="1"/>
</dbReference>
<dbReference type="STRING" id="1082479.SAMN05216241_105112"/>
<keyword evidence="3" id="KW-1185">Reference proteome</keyword>
<dbReference type="PANTHER" id="PTHR42912">
    <property type="entry name" value="METHYLTRANSFERASE"/>
    <property type="match status" value="1"/>
</dbReference>
<dbReference type="SUPFAM" id="SSF53335">
    <property type="entry name" value="S-adenosyl-L-methionine-dependent methyltransferases"/>
    <property type="match status" value="1"/>
</dbReference>
<evidence type="ECO:0000259" key="1">
    <source>
        <dbReference type="Pfam" id="PF08241"/>
    </source>
</evidence>
<accession>A0A1G7RFR3</accession>
<proteinExistence type="predicted"/>
<dbReference type="PANTHER" id="PTHR42912:SF93">
    <property type="entry name" value="N6-ADENOSINE-METHYLTRANSFERASE TMT1A"/>
    <property type="match status" value="1"/>
</dbReference>
<evidence type="ECO:0000313" key="2">
    <source>
        <dbReference type="EMBL" id="SDG09484.1"/>
    </source>
</evidence>
<reference evidence="2 3" key="1">
    <citation type="submission" date="2016-10" db="EMBL/GenBank/DDBJ databases">
        <authorList>
            <person name="de Groot N.N."/>
        </authorList>
    </citation>
    <scope>NUCLEOTIDE SEQUENCE [LARGE SCALE GENOMIC DNA]</scope>
    <source>
        <strain evidence="2 3">DSM 25584</strain>
    </source>
</reference>
<evidence type="ECO:0000313" key="3">
    <source>
        <dbReference type="Proteomes" id="UP000199415"/>
    </source>
</evidence>
<dbReference type="GO" id="GO:0008757">
    <property type="term" value="F:S-adenosylmethionine-dependent methyltransferase activity"/>
    <property type="evidence" value="ECO:0007669"/>
    <property type="project" value="InterPro"/>
</dbReference>
<dbReference type="InterPro" id="IPR013216">
    <property type="entry name" value="Methyltransf_11"/>
</dbReference>
<dbReference type="Gene3D" id="3.40.50.150">
    <property type="entry name" value="Vaccinia Virus protein VP39"/>
    <property type="match status" value="1"/>
</dbReference>
<dbReference type="AlphaFoldDB" id="A0A1G7RFR3"/>
<name>A0A1G7RFR3_9PROT</name>
<dbReference type="InterPro" id="IPR050508">
    <property type="entry name" value="Methyltransf_Superfamily"/>
</dbReference>
<gene>
    <name evidence="2" type="ORF">SAMN05216241_105112</name>
</gene>
<feature type="domain" description="Methyltransferase type 11" evidence="1">
    <location>
        <begin position="27"/>
        <end position="120"/>
    </location>
</feature>
<protein>
    <submittedName>
        <fullName evidence="2">Pimeloyl-CoA biosynthesis protein BioC</fullName>
    </submittedName>
</protein>
<dbReference type="OrthoDB" id="9808140at2"/>
<dbReference type="InterPro" id="IPR029063">
    <property type="entry name" value="SAM-dependent_MTases_sf"/>
</dbReference>
<sequence>MSAPPDPRDTAEIVRDALPATAGPVADIGCGRGALARSLAGTGRCVLALDPQAAALAHVRTGDGDGPVQPLAAGGEALPLADRCLAAAVYANALHHVPLAKQNRAVAEAARVLAPGGRLIAIEPLPEGPLFAVVRLVEDETAVRRAANAVLDAAVHGAPWRCISDTTVTRPVHQASFAAFREHILAVDPARAERLAAVEDALRATFDRLARPAAEGVWLDQPTRVAVLERVV</sequence>
<organism evidence="2 3">
    <name type="scientific">Limimonas halophila</name>
    <dbReference type="NCBI Taxonomy" id="1082479"/>
    <lineage>
        <taxon>Bacteria</taxon>
        <taxon>Pseudomonadati</taxon>
        <taxon>Pseudomonadota</taxon>
        <taxon>Alphaproteobacteria</taxon>
        <taxon>Rhodospirillales</taxon>
        <taxon>Rhodovibrionaceae</taxon>
        <taxon>Limimonas</taxon>
    </lineage>
</organism>
<dbReference type="Proteomes" id="UP000199415">
    <property type="component" value="Unassembled WGS sequence"/>
</dbReference>
<dbReference type="EMBL" id="FNCE01000005">
    <property type="protein sequence ID" value="SDG09484.1"/>
    <property type="molecule type" value="Genomic_DNA"/>
</dbReference>